<protein>
    <submittedName>
        <fullName evidence="1">Uncharacterized protein</fullName>
    </submittedName>
</protein>
<proteinExistence type="predicted"/>
<name>A0AA49GF04_9BACT</name>
<dbReference type="EMBL" id="CP129968">
    <property type="protein sequence ID" value="WKK81725.1"/>
    <property type="molecule type" value="Genomic_DNA"/>
</dbReference>
<evidence type="ECO:0000313" key="1">
    <source>
        <dbReference type="EMBL" id="WKK81725.1"/>
    </source>
</evidence>
<dbReference type="Proteomes" id="UP001232019">
    <property type="component" value="Chromosome"/>
</dbReference>
<reference evidence="1" key="1">
    <citation type="submission" date="2023-08" db="EMBL/GenBank/DDBJ databases">
        <title>Comparative genomics and taxonomic characterization of three novel marine species of genus Marivirga.</title>
        <authorList>
            <person name="Muhammad N."/>
            <person name="Kim S.-G."/>
        </authorList>
    </citation>
    <scope>NUCLEOTIDE SEQUENCE</scope>
    <source>
        <strain evidence="1">BKB1-2</strain>
    </source>
</reference>
<dbReference type="KEGG" id="marp:QYS47_05595"/>
<dbReference type="RefSeq" id="WP_302127277.1">
    <property type="nucleotide sequence ID" value="NZ_CP129968.2"/>
</dbReference>
<accession>A0AA49GF04</accession>
<sequence length="88" mass="10164">MDVKIKLSSKRLNSGRCQVHFHVKSKAGESSWYGYTLADPHDTLSEVVDRIRGRFSSAEDKISLHQKVLYHLNDAYREHDNLMIFKAS</sequence>
<gene>
    <name evidence="1" type="ORF">QYS47_05595</name>
</gene>
<organism evidence="1">
    <name type="scientific">Marivirga arenosa</name>
    <dbReference type="NCBI Taxonomy" id="3059076"/>
    <lineage>
        <taxon>Bacteria</taxon>
        <taxon>Pseudomonadati</taxon>
        <taxon>Bacteroidota</taxon>
        <taxon>Cytophagia</taxon>
        <taxon>Cytophagales</taxon>
        <taxon>Marivirgaceae</taxon>
        <taxon>Marivirga</taxon>
    </lineage>
</organism>
<dbReference type="AlphaFoldDB" id="A0AA49GF04"/>